<organism evidence="1 2">
    <name type="scientific">Escallonia herrerae</name>
    <dbReference type="NCBI Taxonomy" id="1293975"/>
    <lineage>
        <taxon>Eukaryota</taxon>
        <taxon>Viridiplantae</taxon>
        <taxon>Streptophyta</taxon>
        <taxon>Embryophyta</taxon>
        <taxon>Tracheophyta</taxon>
        <taxon>Spermatophyta</taxon>
        <taxon>Magnoliopsida</taxon>
        <taxon>eudicotyledons</taxon>
        <taxon>Gunneridae</taxon>
        <taxon>Pentapetalae</taxon>
        <taxon>asterids</taxon>
        <taxon>campanulids</taxon>
        <taxon>Escalloniales</taxon>
        <taxon>Escalloniaceae</taxon>
        <taxon>Escallonia</taxon>
    </lineage>
</organism>
<keyword evidence="2" id="KW-1185">Reference proteome</keyword>
<dbReference type="GO" id="GO:0048367">
    <property type="term" value="P:shoot system development"/>
    <property type="evidence" value="ECO:0007669"/>
    <property type="project" value="InterPro"/>
</dbReference>
<accession>A0AA89AV47</accession>
<gene>
    <name evidence="1" type="ORF">RJ639_005199</name>
</gene>
<dbReference type="GO" id="GO:0048364">
    <property type="term" value="P:root development"/>
    <property type="evidence" value="ECO:0007669"/>
    <property type="project" value="InterPro"/>
</dbReference>
<dbReference type="EMBL" id="JAVXUP010000960">
    <property type="protein sequence ID" value="KAK3018074.1"/>
    <property type="molecule type" value="Genomic_DNA"/>
</dbReference>
<proteinExistence type="predicted"/>
<evidence type="ECO:0000313" key="2">
    <source>
        <dbReference type="Proteomes" id="UP001188597"/>
    </source>
</evidence>
<comment type="caution">
    <text evidence="1">The sequence shown here is derived from an EMBL/GenBank/DDBJ whole genome shotgun (WGS) entry which is preliminary data.</text>
</comment>
<name>A0AA89AV47_9ASTE</name>
<dbReference type="InterPro" id="IPR004320">
    <property type="entry name" value="BPS1_pln"/>
</dbReference>
<sequence length="67" mass="7549">MKIAQSRMEAAEGCIEGFENGLECAFRQLIKTRASLLNVFSHVHPKETVSGHLILIGNKYFYGPMKH</sequence>
<evidence type="ECO:0000313" key="1">
    <source>
        <dbReference type="EMBL" id="KAK3018074.1"/>
    </source>
</evidence>
<dbReference type="Proteomes" id="UP001188597">
    <property type="component" value="Unassembled WGS sequence"/>
</dbReference>
<protein>
    <submittedName>
        <fullName evidence="1">Uncharacterized protein</fullName>
    </submittedName>
</protein>
<dbReference type="AlphaFoldDB" id="A0AA89AV47"/>
<dbReference type="Pfam" id="PF03087">
    <property type="entry name" value="BPS1"/>
    <property type="match status" value="1"/>
</dbReference>
<reference evidence="1" key="1">
    <citation type="submission" date="2022-12" db="EMBL/GenBank/DDBJ databases">
        <title>Draft genome assemblies for two species of Escallonia (Escalloniales).</title>
        <authorList>
            <person name="Chanderbali A."/>
            <person name="Dervinis C."/>
            <person name="Anghel I."/>
            <person name="Soltis D."/>
            <person name="Soltis P."/>
            <person name="Zapata F."/>
        </authorList>
    </citation>
    <scope>NUCLEOTIDE SEQUENCE</scope>
    <source>
        <strain evidence="1">UCBG64.0493</strain>
        <tissue evidence="1">Leaf</tissue>
    </source>
</reference>